<dbReference type="OrthoDB" id="426882at2759"/>
<evidence type="ECO:0000256" key="2">
    <source>
        <dbReference type="ARBA" id="ARBA00022723"/>
    </source>
</evidence>
<keyword evidence="4" id="KW-0411">Iron-sulfur</keyword>
<dbReference type="InterPro" id="IPR017941">
    <property type="entry name" value="Rieske_2Fe-2S"/>
</dbReference>
<dbReference type="EMBL" id="CAICTM010000248">
    <property type="protein sequence ID" value="CAB9505971.1"/>
    <property type="molecule type" value="Genomic_DNA"/>
</dbReference>
<dbReference type="InterPro" id="IPR054716">
    <property type="entry name" value="Sol_Rieske_ferrdox_dom"/>
</dbReference>
<evidence type="ECO:0000256" key="5">
    <source>
        <dbReference type="ARBA" id="ARBA00034078"/>
    </source>
</evidence>
<evidence type="ECO:0000313" key="7">
    <source>
        <dbReference type="EMBL" id="CAB9505971.1"/>
    </source>
</evidence>
<dbReference type="GO" id="GO:0051537">
    <property type="term" value="F:2 iron, 2 sulfur cluster binding"/>
    <property type="evidence" value="ECO:0007669"/>
    <property type="project" value="UniProtKB-KW"/>
</dbReference>
<sequence>MSDDSAAAVDVGASSDFPEGKGCQVDVKGRPLSIFRKDGTLYALDLHCYHMGGPLSMGDIEDLTLPEKGESVVHPCVVCPWHKYKISLKTGEGIYVQSDPFAAGGGNKQVKSRGRKQRTHPILEDSDGRVKVQLNLSTDTKFESDYYATEEMKELLARQKKG</sequence>
<keyword evidence="1" id="KW-0001">2Fe-2S</keyword>
<comment type="caution">
    <text evidence="7">The sequence shown here is derived from an EMBL/GenBank/DDBJ whole genome shotgun (WGS) entry which is preliminary data.</text>
</comment>
<keyword evidence="2" id="KW-0479">Metal-binding</keyword>
<dbReference type="PANTHER" id="PTHR21496">
    <property type="entry name" value="FERREDOXIN-RELATED"/>
    <property type="match status" value="1"/>
</dbReference>
<evidence type="ECO:0000259" key="6">
    <source>
        <dbReference type="PROSITE" id="PS51296"/>
    </source>
</evidence>
<evidence type="ECO:0000313" key="8">
    <source>
        <dbReference type="Proteomes" id="UP001153069"/>
    </source>
</evidence>
<reference evidence="7" key="1">
    <citation type="submission" date="2020-06" db="EMBL/GenBank/DDBJ databases">
        <authorList>
            <consortium name="Plant Systems Biology data submission"/>
        </authorList>
    </citation>
    <scope>NUCLEOTIDE SEQUENCE</scope>
    <source>
        <strain evidence="7">D6</strain>
    </source>
</reference>
<accession>A0A9N8DP91</accession>
<keyword evidence="3" id="KW-0408">Iron</keyword>
<protein>
    <submittedName>
        <fullName evidence="7">Rieske domain-containing protein</fullName>
    </submittedName>
</protein>
<name>A0A9N8DP91_9STRA</name>
<keyword evidence="8" id="KW-1185">Reference proteome</keyword>
<dbReference type="PROSITE" id="PS51296">
    <property type="entry name" value="RIESKE"/>
    <property type="match status" value="1"/>
</dbReference>
<proteinExistence type="predicted"/>
<evidence type="ECO:0000256" key="3">
    <source>
        <dbReference type="ARBA" id="ARBA00023004"/>
    </source>
</evidence>
<dbReference type="Gene3D" id="2.102.10.10">
    <property type="entry name" value="Rieske [2Fe-2S] iron-sulphur domain"/>
    <property type="match status" value="1"/>
</dbReference>
<dbReference type="PANTHER" id="PTHR21496:SF0">
    <property type="entry name" value="RIESKE DOMAIN-CONTAINING PROTEIN"/>
    <property type="match status" value="1"/>
</dbReference>
<dbReference type="GO" id="GO:0046872">
    <property type="term" value="F:metal ion binding"/>
    <property type="evidence" value="ECO:0007669"/>
    <property type="project" value="UniProtKB-KW"/>
</dbReference>
<dbReference type="InterPro" id="IPR036922">
    <property type="entry name" value="Rieske_2Fe-2S_sf"/>
</dbReference>
<evidence type="ECO:0000256" key="4">
    <source>
        <dbReference type="ARBA" id="ARBA00023014"/>
    </source>
</evidence>
<dbReference type="Pfam" id="PF22543">
    <property type="entry name" value="Rieske_4"/>
    <property type="match status" value="1"/>
</dbReference>
<evidence type="ECO:0000256" key="1">
    <source>
        <dbReference type="ARBA" id="ARBA00022714"/>
    </source>
</evidence>
<dbReference type="Proteomes" id="UP001153069">
    <property type="component" value="Unassembled WGS sequence"/>
</dbReference>
<gene>
    <name evidence="7" type="ORF">SEMRO_249_G098780.1</name>
</gene>
<dbReference type="SUPFAM" id="SSF50022">
    <property type="entry name" value="ISP domain"/>
    <property type="match status" value="1"/>
</dbReference>
<comment type="cofactor">
    <cofactor evidence="5">
        <name>[2Fe-2S] cluster</name>
        <dbReference type="ChEBI" id="CHEBI:190135"/>
    </cofactor>
</comment>
<feature type="domain" description="Rieske" evidence="6">
    <location>
        <begin position="9"/>
        <end position="110"/>
    </location>
</feature>
<organism evidence="7 8">
    <name type="scientific">Seminavis robusta</name>
    <dbReference type="NCBI Taxonomy" id="568900"/>
    <lineage>
        <taxon>Eukaryota</taxon>
        <taxon>Sar</taxon>
        <taxon>Stramenopiles</taxon>
        <taxon>Ochrophyta</taxon>
        <taxon>Bacillariophyta</taxon>
        <taxon>Bacillariophyceae</taxon>
        <taxon>Bacillariophycidae</taxon>
        <taxon>Naviculales</taxon>
        <taxon>Naviculaceae</taxon>
        <taxon>Seminavis</taxon>
    </lineage>
</organism>
<dbReference type="AlphaFoldDB" id="A0A9N8DP91"/>